<dbReference type="Gene3D" id="3.30.160.20">
    <property type="match status" value="2"/>
</dbReference>
<evidence type="ECO:0000256" key="3">
    <source>
        <dbReference type="ARBA" id="ARBA00037597"/>
    </source>
</evidence>
<dbReference type="SMART" id="SM00358">
    <property type="entry name" value="DSRM"/>
    <property type="match status" value="2"/>
</dbReference>
<evidence type="ECO:0000313" key="7">
    <source>
        <dbReference type="EMBL" id="KAG2624657.1"/>
    </source>
</evidence>
<keyword evidence="1" id="KW-0677">Repeat</keyword>
<feature type="compositionally biased region" description="Basic and acidic residues" evidence="5">
    <location>
        <begin position="447"/>
        <end position="456"/>
    </location>
</feature>
<evidence type="ECO:0000256" key="1">
    <source>
        <dbReference type="ARBA" id="ARBA00022737"/>
    </source>
</evidence>
<evidence type="ECO:0000259" key="6">
    <source>
        <dbReference type="PROSITE" id="PS50137"/>
    </source>
</evidence>
<feature type="compositionally biased region" description="Polar residues" evidence="5">
    <location>
        <begin position="409"/>
        <end position="421"/>
    </location>
</feature>
<proteinExistence type="predicted"/>
<name>A0A8T0UQS2_PANVG</name>
<dbReference type="CDD" id="cd19907">
    <property type="entry name" value="DSRM_AtDRB-like_rpt1"/>
    <property type="match status" value="1"/>
</dbReference>
<evidence type="ECO:0000256" key="5">
    <source>
        <dbReference type="SAM" id="MobiDB-lite"/>
    </source>
</evidence>
<keyword evidence="8" id="KW-1185">Reference proteome</keyword>
<feature type="region of interest" description="Disordered" evidence="5">
    <location>
        <begin position="534"/>
        <end position="563"/>
    </location>
</feature>
<dbReference type="SUPFAM" id="SSF54768">
    <property type="entry name" value="dsRNA-binding domain-like"/>
    <property type="match status" value="2"/>
</dbReference>
<feature type="domain" description="DRBM" evidence="6">
    <location>
        <begin position="87"/>
        <end position="155"/>
    </location>
</feature>
<evidence type="ECO:0000313" key="8">
    <source>
        <dbReference type="Proteomes" id="UP000823388"/>
    </source>
</evidence>
<dbReference type="PANTHER" id="PTHR46031:SF2">
    <property type="entry name" value="DOUBLE-STRANDED RNA-BINDING PROTEIN 2"/>
    <property type="match status" value="1"/>
</dbReference>
<evidence type="ECO:0000256" key="2">
    <source>
        <dbReference type="ARBA" id="ARBA00022884"/>
    </source>
</evidence>
<dbReference type="Pfam" id="PF00035">
    <property type="entry name" value="dsrm"/>
    <property type="match status" value="2"/>
</dbReference>
<organism evidence="7 8">
    <name type="scientific">Panicum virgatum</name>
    <name type="common">Blackwell switchgrass</name>
    <dbReference type="NCBI Taxonomy" id="38727"/>
    <lineage>
        <taxon>Eukaryota</taxon>
        <taxon>Viridiplantae</taxon>
        <taxon>Streptophyta</taxon>
        <taxon>Embryophyta</taxon>
        <taxon>Tracheophyta</taxon>
        <taxon>Spermatophyta</taxon>
        <taxon>Magnoliopsida</taxon>
        <taxon>Liliopsida</taxon>
        <taxon>Poales</taxon>
        <taxon>Poaceae</taxon>
        <taxon>PACMAD clade</taxon>
        <taxon>Panicoideae</taxon>
        <taxon>Panicodae</taxon>
        <taxon>Paniceae</taxon>
        <taxon>Panicinae</taxon>
        <taxon>Panicum</taxon>
        <taxon>Panicum sect. Hiantes</taxon>
    </lineage>
</organism>
<evidence type="ECO:0000256" key="4">
    <source>
        <dbReference type="PROSITE-ProRule" id="PRU00266"/>
    </source>
</evidence>
<keyword evidence="2 4" id="KW-0694">RNA-binding</keyword>
<dbReference type="FunFam" id="3.30.160.20:FF:000036">
    <property type="entry name" value="Double-stranded RNA-binding protein 2"/>
    <property type="match status" value="2"/>
</dbReference>
<dbReference type="EMBL" id="CM029041">
    <property type="protein sequence ID" value="KAG2624656.1"/>
    <property type="molecule type" value="Genomic_DNA"/>
</dbReference>
<feature type="domain" description="DRBM" evidence="6">
    <location>
        <begin position="1"/>
        <end position="70"/>
    </location>
</feature>
<dbReference type="EMBL" id="CM029041">
    <property type="protein sequence ID" value="KAG2624655.1"/>
    <property type="molecule type" value="Genomic_DNA"/>
</dbReference>
<feature type="compositionally biased region" description="Polar residues" evidence="5">
    <location>
        <begin position="457"/>
        <end position="480"/>
    </location>
</feature>
<dbReference type="PANTHER" id="PTHR46031">
    <property type="match status" value="1"/>
</dbReference>
<reference evidence="7" key="1">
    <citation type="submission" date="2020-05" db="EMBL/GenBank/DDBJ databases">
        <title>WGS assembly of Panicum virgatum.</title>
        <authorList>
            <person name="Lovell J.T."/>
            <person name="Jenkins J."/>
            <person name="Shu S."/>
            <person name="Juenger T.E."/>
            <person name="Schmutz J."/>
        </authorList>
    </citation>
    <scope>NUCLEOTIDE SEQUENCE</scope>
    <source>
        <strain evidence="7">AP13</strain>
    </source>
</reference>
<dbReference type="AlphaFoldDB" id="A0A8T0UQS2"/>
<dbReference type="GO" id="GO:0003725">
    <property type="term" value="F:double-stranded RNA binding"/>
    <property type="evidence" value="ECO:0007669"/>
    <property type="project" value="InterPro"/>
</dbReference>
<protein>
    <recommendedName>
        <fullName evidence="6">DRBM domain-containing protein</fullName>
    </recommendedName>
</protein>
<gene>
    <name evidence="7" type="ORF">PVAP13_3KG379824</name>
</gene>
<comment type="caution">
    <text evidence="7">The sequence shown here is derived from an EMBL/GenBank/DDBJ whole genome shotgun (WGS) entry which is preliminary data.</text>
</comment>
<accession>A0A8T0UQS2</accession>
<dbReference type="InterPro" id="IPR014720">
    <property type="entry name" value="dsRBD_dom"/>
</dbReference>
<dbReference type="Proteomes" id="UP000823388">
    <property type="component" value="Chromosome 3K"/>
</dbReference>
<dbReference type="InterPro" id="IPR044451">
    <property type="entry name" value="AtDRB-like_DSRM_2"/>
</dbReference>
<dbReference type="InterPro" id="IPR044450">
    <property type="entry name" value="AtDRB-like_DSRM_1"/>
</dbReference>
<comment type="function">
    <text evidence="3">Binds double-stranded RNA.</text>
</comment>
<dbReference type="CDD" id="cd19908">
    <property type="entry name" value="DSRM_AtDRB-like_rpt2"/>
    <property type="match status" value="1"/>
</dbReference>
<dbReference type="PROSITE" id="PS50137">
    <property type="entry name" value="DS_RBD"/>
    <property type="match status" value="2"/>
</dbReference>
<sequence>MYKNQLQELAQRSCFNLPSYACIREGPDHAPRFKATVNFNGETFESPVFCSTLRQAEHAAAEVALNELSKRGPSSTLAAKVLDETGIYKNLLQETAHRAGLKLPVYTTVRSGPGHTPVFTCTVELAGKTFTGNPGKTKKQAQKNAAMAAWSELKQLPRVGEPSFSSCPLDRDDEEHEQAIVTRTLASLNQANGGKMPHQKEKQQSNNRPSSRRSYPKSNPSFYRSHLPNQAYPSVPPEQAMYHMWHRVQATQPAPSFPMVPTMGNTRFPPPAAMLSMYSSPRGQFATPACQDALGLLPCFPEGAPALPSYFSPYPVSYVPRSPVPATIHKIHERRQDLSETVELPDAVVFSQYGGPHKFQEAPKNGKEDWTGSSASPEEEIIAHLSISGSTTHPSSPMLDLNEEKETLSSKPNKSQEQQPKSSPPWVSPSIPAHVSIQRKHYTSSVQHDEPIHRNDPPQTSQPSLPELWSSHSAAATRSGTAVPENSPGPVYQQRPPWLAAPVTVRTAIPVCSARPNTVNTACGAARVRPIAQNRLALARGEPETPKNTNNGERALNREHQTQ</sequence>
<feature type="region of interest" description="Disordered" evidence="5">
    <location>
        <begin position="354"/>
        <end position="495"/>
    </location>
</feature>
<feature type="region of interest" description="Disordered" evidence="5">
    <location>
        <begin position="190"/>
        <end position="235"/>
    </location>
</feature>
<dbReference type="EMBL" id="CM029041">
    <property type="protein sequence ID" value="KAG2624657.1"/>
    <property type="molecule type" value="Genomic_DNA"/>
</dbReference>
<feature type="compositionally biased region" description="Basic and acidic residues" evidence="5">
    <location>
        <begin position="358"/>
        <end position="370"/>
    </location>
</feature>